<dbReference type="EMBL" id="JABELV010000163">
    <property type="protein sequence ID" value="KAG7528927.1"/>
    <property type="molecule type" value="Genomic_DNA"/>
</dbReference>
<dbReference type="NCBIfam" id="TIGR00062">
    <property type="entry name" value="L27"/>
    <property type="match status" value="1"/>
</dbReference>
<feature type="region of interest" description="Disordered" evidence="5">
    <location>
        <begin position="172"/>
        <end position="204"/>
    </location>
</feature>
<dbReference type="GO" id="GO:0005762">
    <property type="term" value="C:mitochondrial large ribosomal subunit"/>
    <property type="evidence" value="ECO:0007669"/>
    <property type="project" value="TreeGrafter"/>
</dbReference>
<dbReference type="Gene3D" id="2.40.50.100">
    <property type="match status" value="1"/>
</dbReference>
<accession>A0A8K0JGG7</accession>
<keyword evidence="7" id="KW-1185">Reference proteome</keyword>
<comment type="caution">
    <text evidence="6">The sequence shown here is derived from an EMBL/GenBank/DDBJ whole genome shotgun (WGS) entry which is preliminary data.</text>
</comment>
<dbReference type="FunFam" id="2.40.50.100:FF:000020">
    <property type="entry name" value="50S ribosomal protein L27"/>
    <property type="match status" value="1"/>
</dbReference>
<dbReference type="PRINTS" id="PR00063">
    <property type="entry name" value="RIBOSOMALL27"/>
</dbReference>
<feature type="compositionally biased region" description="Low complexity" evidence="5">
    <location>
        <begin position="52"/>
        <end position="61"/>
    </location>
</feature>
<evidence type="ECO:0000256" key="3">
    <source>
        <dbReference type="ARBA" id="ARBA00023274"/>
    </source>
</evidence>
<dbReference type="PROSITE" id="PS00831">
    <property type="entry name" value="RIBOSOMAL_L27"/>
    <property type="match status" value="1"/>
</dbReference>
<evidence type="ECO:0000313" key="6">
    <source>
        <dbReference type="EMBL" id="KAG7528927.1"/>
    </source>
</evidence>
<evidence type="ECO:0000256" key="2">
    <source>
        <dbReference type="ARBA" id="ARBA00022980"/>
    </source>
</evidence>
<sequence>MSALFRSMTAIRSSLWAGPSTTGSLRADLAGFPSLNSQQVRTATKRGGGSSKNGRSSAGRRLGVKKFTDQYVLPGQIIVRQRGTQFHAGQNVGIGKDHTLYALQPGYIKFYSSSLPFPHPSTSPITSALSSTASPDSPDSSPSDQTAAGFKQSLIKRPREKKQYIGVVNAREERLPRDLSAEGRGRERRFWGVERAGQEAEVQI</sequence>
<dbReference type="GO" id="GO:0003735">
    <property type="term" value="F:structural constituent of ribosome"/>
    <property type="evidence" value="ECO:0007669"/>
    <property type="project" value="InterPro"/>
</dbReference>
<dbReference type="InterPro" id="IPR018261">
    <property type="entry name" value="Ribosomal_bL27_CS"/>
</dbReference>
<dbReference type="Proteomes" id="UP000812966">
    <property type="component" value="Unassembled WGS sequence"/>
</dbReference>
<protein>
    <recommendedName>
        <fullName evidence="4">Large ribosomal subunit protein bL27m</fullName>
    </recommendedName>
</protein>
<reference evidence="6" key="1">
    <citation type="submission" date="2020-04" db="EMBL/GenBank/DDBJ databases">
        <title>Analysis of mating type loci in Filobasidium floriforme.</title>
        <authorList>
            <person name="Nowrousian M."/>
        </authorList>
    </citation>
    <scope>NUCLEOTIDE SEQUENCE</scope>
    <source>
        <strain evidence="6">CBS 6242</strain>
    </source>
</reference>
<dbReference type="Pfam" id="PF01016">
    <property type="entry name" value="Ribosomal_L27"/>
    <property type="match status" value="1"/>
</dbReference>
<comment type="similarity">
    <text evidence="1">Belongs to the bacterial ribosomal protein bL27 family.</text>
</comment>
<keyword evidence="2" id="KW-0689">Ribosomal protein</keyword>
<dbReference type="PANTHER" id="PTHR15893:SF0">
    <property type="entry name" value="LARGE RIBOSOMAL SUBUNIT PROTEIN BL27M"/>
    <property type="match status" value="1"/>
</dbReference>
<dbReference type="InterPro" id="IPR001684">
    <property type="entry name" value="Ribosomal_bL27"/>
</dbReference>
<keyword evidence="3" id="KW-0687">Ribonucleoprotein</keyword>
<dbReference type="OrthoDB" id="1867012at2759"/>
<feature type="region of interest" description="Disordered" evidence="5">
    <location>
        <begin position="40"/>
        <end position="61"/>
    </location>
</feature>
<gene>
    <name evidence="6" type="ORF">FFLO_05884</name>
</gene>
<dbReference type="AlphaFoldDB" id="A0A8K0JGG7"/>
<feature type="region of interest" description="Disordered" evidence="5">
    <location>
        <begin position="123"/>
        <end position="153"/>
    </location>
</feature>
<evidence type="ECO:0000256" key="5">
    <source>
        <dbReference type="SAM" id="MobiDB-lite"/>
    </source>
</evidence>
<dbReference type="SUPFAM" id="SSF110324">
    <property type="entry name" value="Ribosomal L27 protein-like"/>
    <property type="match status" value="1"/>
</dbReference>
<dbReference type="GO" id="GO:0006412">
    <property type="term" value="P:translation"/>
    <property type="evidence" value="ECO:0007669"/>
    <property type="project" value="InterPro"/>
</dbReference>
<feature type="compositionally biased region" description="Low complexity" evidence="5">
    <location>
        <begin position="126"/>
        <end position="147"/>
    </location>
</feature>
<dbReference type="PANTHER" id="PTHR15893">
    <property type="entry name" value="RIBOSOMAL PROTEIN L27"/>
    <property type="match status" value="1"/>
</dbReference>
<proteinExistence type="inferred from homology"/>
<feature type="compositionally biased region" description="Basic and acidic residues" evidence="5">
    <location>
        <begin position="172"/>
        <end position="198"/>
    </location>
</feature>
<name>A0A8K0JGG7_9TREE</name>
<organism evidence="6 7">
    <name type="scientific">Filobasidium floriforme</name>
    <dbReference type="NCBI Taxonomy" id="5210"/>
    <lineage>
        <taxon>Eukaryota</taxon>
        <taxon>Fungi</taxon>
        <taxon>Dikarya</taxon>
        <taxon>Basidiomycota</taxon>
        <taxon>Agaricomycotina</taxon>
        <taxon>Tremellomycetes</taxon>
        <taxon>Filobasidiales</taxon>
        <taxon>Filobasidiaceae</taxon>
        <taxon>Filobasidium</taxon>
    </lineage>
</organism>
<evidence type="ECO:0000256" key="4">
    <source>
        <dbReference type="ARBA" id="ARBA00035267"/>
    </source>
</evidence>
<evidence type="ECO:0000313" key="7">
    <source>
        <dbReference type="Proteomes" id="UP000812966"/>
    </source>
</evidence>
<evidence type="ECO:0000256" key="1">
    <source>
        <dbReference type="ARBA" id="ARBA00010797"/>
    </source>
</evidence>